<dbReference type="InterPro" id="IPR009468">
    <property type="entry name" value="DUF1090"/>
</dbReference>
<dbReference type="Proteomes" id="UP001058687">
    <property type="component" value="Chromosome 1"/>
</dbReference>
<evidence type="ECO:0000313" key="3">
    <source>
        <dbReference type="EMBL" id="UTZ27941.1"/>
    </source>
</evidence>
<sequence>MNQHLKGSILLLSAFSFSCLASTTCNSLAGCERKLCEIDYQIEKAKQYNHQYKVDGLTTALKAEKENCTNQGLKDEILDKIEDKEEDIVEYQADLKRAETENRSDKVSKYERKIKEKQREIDALKQELSKIP</sequence>
<feature type="coiled-coil region" evidence="1">
    <location>
        <begin position="74"/>
        <end position="127"/>
    </location>
</feature>
<feature type="signal peptide" evidence="2">
    <location>
        <begin position="1"/>
        <end position="21"/>
    </location>
</feature>
<protein>
    <submittedName>
        <fullName evidence="3">DUF1090 domain-containing protein</fullName>
    </submittedName>
</protein>
<feature type="chain" id="PRO_5042177572" evidence="2">
    <location>
        <begin position="22"/>
        <end position="132"/>
    </location>
</feature>
<evidence type="ECO:0000256" key="1">
    <source>
        <dbReference type="SAM" id="Coils"/>
    </source>
</evidence>
<name>A0AAE9N1V3_9VIBR</name>
<dbReference type="EMBL" id="CP050467">
    <property type="protein sequence ID" value="UTZ27941.1"/>
    <property type="molecule type" value="Genomic_DNA"/>
</dbReference>
<evidence type="ECO:0000313" key="4">
    <source>
        <dbReference type="Proteomes" id="UP001058687"/>
    </source>
</evidence>
<accession>A0AAE9N1V3</accession>
<gene>
    <name evidence="3" type="ORF">HB761_15135</name>
</gene>
<keyword evidence="1" id="KW-0175">Coiled coil</keyword>
<organism evidence="3 4">
    <name type="scientific">Vibrio campbellii</name>
    <dbReference type="NCBI Taxonomy" id="680"/>
    <lineage>
        <taxon>Bacteria</taxon>
        <taxon>Pseudomonadati</taxon>
        <taxon>Pseudomonadota</taxon>
        <taxon>Gammaproteobacteria</taxon>
        <taxon>Vibrionales</taxon>
        <taxon>Vibrionaceae</taxon>
        <taxon>Vibrio</taxon>
    </lineage>
</organism>
<reference evidence="3" key="1">
    <citation type="submission" date="2020-03" db="EMBL/GenBank/DDBJ databases">
        <title>Five strains of Vibrio campbellii isolated from Mariana Trench.</title>
        <authorList>
            <person name="Liang J."/>
            <person name="Zhang X.-H."/>
        </authorList>
    </citation>
    <scope>NUCLEOTIDE SEQUENCE</scope>
    <source>
        <strain evidence="3">LJC014</strain>
    </source>
</reference>
<dbReference type="RefSeq" id="WP_255935768.1">
    <property type="nucleotide sequence ID" value="NZ_CP050467.1"/>
</dbReference>
<dbReference type="PROSITE" id="PS51257">
    <property type="entry name" value="PROKAR_LIPOPROTEIN"/>
    <property type="match status" value="1"/>
</dbReference>
<proteinExistence type="predicted"/>
<keyword evidence="2" id="KW-0732">Signal</keyword>
<evidence type="ECO:0000256" key="2">
    <source>
        <dbReference type="SAM" id="SignalP"/>
    </source>
</evidence>
<dbReference type="AlphaFoldDB" id="A0AAE9N1V3"/>
<dbReference type="Pfam" id="PF06476">
    <property type="entry name" value="DUF1090"/>
    <property type="match status" value="1"/>
</dbReference>